<proteinExistence type="predicted"/>
<dbReference type="AlphaFoldDB" id="A0A9P0A5D5"/>
<sequence>MNNWNYAGAGFWSIFFIIGIETGVAFNYFDEPNISADTSVRSFNERCSELLLDFFTEYYSTLLEDHSIDHTLKVNNSSRNNPSRNNSSRNNSTRTESTPANRARELMSELLLSLDPPLASIALQYLDRNDSKMAEKEHNLSWIVHEAVAKILSDRNARTARRTLDEVLRTKRETHLVWGYLLDVLEEAAAELQRSVDAELNQELLRSLEQRFKRQTGSFALNATGRITTPEPNSLLQRLEPIPQRLQQILLSQGFDARSSIADMVSFVVQIFQSFADRLRSEIPAAGISRLHGDNKLFDRLLPNLAVLAASPRQNERNTPQTSANEIQRLVSKGKTDELSVIWDAVLNSSNDSRVLKRVKRVGTPQKTGENSVVPPSVKTNMIDDTKVAKNISRRQIPLVFKPVPIISTITVTSAPSRSVSETPVEKLQVDANQSRGIASPSRVDVLEVQGKPMGNVSVTSSPQGTSISSNQTVKPVVETSVPKAKSDPVRVAAATIPNDLVRKTDDNQASTGLPGSTLGTPKDVQGGSVSGANTSVSDSPKTSTTLAVTNPPAKSELPQQTSTTVLAKAEPSSAAKSLVSNHPVEPSNAPALTITKPEINGPPKSQVATNAVSDPVKALVPVSQLPVVNPPAKPVFIPGSQQLCGSQICCQSQFNRCRCDEVSTNQNTGTGNQTAGTGNQTAGTGNQTAGTGNQTAGTGNQTSGTQPSSISTSSQTVPPSIAIQYLNSGVSSETKTLPGVVVGNVPPVPGNGSSAIVNVSTLALTNVTGFMKEIPDQAAEQAPRMSKLSDANILEHNDYFNRDSIKFAGDIRSGGIQQYAGFVVVLVVLSLIVIGSVLFWKFSTETGASGGENTTTRENLNSMNNYCYLTNNSNNCARTTGRTPDRVNLDDERSARSQLIELTQLRKSEVSV</sequence>
<feature type="region of interest" description="Disordered" evidence="1">
    <location>
        <begin position="454"/>
        <end position="611"/>
    </location>
</feature>
<dbReference type="Proteomes" id="UP001152759">
    <property type="component" value="Chromosome 2"/>
</dbReference>
<feature type="compositionally biased region" description="Low complexity" evidence="1">
    <location>
        <begin position="75"/>
        <end position="92"/>
    </location>
</feature>
<organism evidence="3 4">
    <name type="scientific">Bemisia tabaci</name>
    <name type="common">Sweetpotato whitefly</name>
    <name type="synonym">Aleurodes tabaci</name>
    <dbReference type="NCBI Taxonomy" id="7038"/>
    <lineage>
        <taxon>Eukaryota</taxon>
        <taxon>Metazoa</taxon>
        <taxon>Ecdysozoa</taxon>
        <taxon>Arthropoda</taxon>
        <taxon>Hexapoda</taxon>
        <taxon>Insecta</taxon>
        <taxon>Pterygota</taxon>
        <taxon>Neoptera</taxon>
        <taxon>Paraneoptera</taxon>
        <taxon>Hemiptera</taxon>
        <taxon>Sternorrhyncha</taxon>
        <taxon>Aleyrodoidea</taxon>
        <taxon>Aleyrodidae</taxon>
        <taxon>Aleyrodinae</taxon>
        <taxon>Bemisia</taxon>
    </lineage>
</organism>
<feature type="compositionally biased region" description="Polar residues" evidence="1">
    <location>
        <begin position="531"/>
        <end position="549"/>
    </location>
</feature>
<keyword evidence="4" id="KW-1185">Reference proteome</keyword>
<protein>
    <submittedName>
        <fullName evidence="3">Uncharacterized protein</fullName>
    </submittedName>
</protein>
<keyword evidence="2" id="KW-0472">Membrane</keyword>
<reference evidence="3" key="1">
    <citation type="submission" date="2021-12" db="EMBL/GenBank/DDBJ databases">
        <authorList>
            <person name="King R."/>
        </authorList>
    </citation>
    <scope>NUCLEOTIDE SEQUENCE</scope>
</reference>
<feature type="compositionally biased region" description="Polar residues" evidence="1">
    <location>
        <begin position="457"/>
        <end position="474"/>
    </location>
</feature>
<feature type="region of interest" description="Disordered" evidence="1">
    <location>
        <begin position="73"/>
        <end position="100"/>
    </location>
</feature>
<accession>A0A9P0A5D5</accession>
<keyword evidence="2" id="KW-0812">Transmembrane</keyword>
<evidence type="ECO:0000256" key="2">
    <source>
        <dbReference type="SAM" id="Phobius"/>
    </source>
</evidence>
<keyword evidence="2" id="KW-1133">Transmembrane helix</keyword>
<feature type="compositionally biased region" description="Low complexity" evidence="1">
    <location>
        <begin position="665"/>
        <end position="717"/>
    </location>
</feature>
<feature type="compositionally biased region" description="Polar residues" evidence="1">
    <location>
        <begin position="508"/>
        <end position="520"/>
    </location>
</feature>
<evidence type="ECO:0000313" key="3">
    <source>
        <dbReference type="EMBL" id="CAH0384603.1"/>
    </source>
</evidence>
<feature type="region of interest" description="Disordered" evidence="1">
    <location>
        <begin position="664"/>
        <end position="717"/>
    </location>
</feature>
<feature type="transmembrane region" description="Helical" evidence="2">
    <location>
        <begin position="820"/>
        <end position="841"/>
    </location>
</feature>
<evidence type="ECO:0000256" key="1">
    <source>
        <dbReference type="SAM" id="MobiDB-lite"/>
    </source>
</evidence>
<name>A0A9P0A5D5_BEMTA</name>
<gene>
    <name evidence="3" type="ORF">BEMITA_LOCUS3912</name>
</gene>
<evidence type="ECO:0000313" key="4">
    <source>
        <dbReference type="Proteomes" id="UP001152759"/>
    </source>
</evidence>
<dbReference type="EMBL" id="OU963863">
    <property type="protein sequence ID" value="CAH0384603.1"/>
    <property type="molecule type" value="Genomic_DNA"/>
</dbReference>